<dbReference type="PRINTS" id="PR00032">
    <property type="entry name" value="HTHARAC"/>
</dbReference>
<protein>
    <submittedName>
        <fullName evidence="5">Helix-turn-helix domain-containing protein</fullName>
    </submittedName>
</protein>
<sequence>MNREALKERIVHGNNLFHLAVHLTECKIASDIMLYTHWHEELEILYIREGSMLFQIDTQTLIVNKGDIILVPPNLIHGASRYKNSACDFYAIVFHPTFIFSAMNDSIQQSYIDPFFVKTDKKFYYIDRKSEGWDKIHHNVTSIIETYISKDFGFELLIKSYILQFLFYIIEFQSDKTDSYRKDDLLTTLRLKKILAFLEDSYQQPFSLTDWASSIDVSKEQFCRIFKKHFQKTPIDYLMHYKVNKAANLLIHTELPIIDIAFETGFESANYFTIAFKNKTKVTPREFRKKYR</sequence>
<dbReference type="InterPro" id="IPR014710">
    <property type="entry name" value="RmlC-like_jellyroll"/>
</dbReference>
<keyword evidence="3" id="KW-0804">Transcription</keyword>
<evidence type="ECO:0000313" key="5">
    <source>
        <dbReference type="EMBL" id="MRN53802.1"/>
    </source>
</evidence>
<evidence type="ECO:0000259" key="4">
    <source>
        <dbReference type="PROSITE" id="PS01124"/>
    </source>
</evidence>
<dbReference type="PANTHER" id="PTHR43280">
    <property type="entry name" value="ARAC-FAMILY TRANSCRIPTIONAL REGULATOR"/>
    <property type="match status" value="1"/>
</dbReference>
<keyword evidence="2" id="KW-0238">DNA-binding</keyword>
<dbReference type="SMART" id="SM00342">
    <property type="entry name" value="HTH_ARAC"/>
    <property type="match status" value="1"/>
</dbReference>
<evidence type="ECO:0000256" key="2">
    <source>
        <dbReference type="ARBA" id="ARBA00023125"/>
    </source>
</evidence>
<dbReference type="Gene3D" id="2.60.120.10">
    <property type="entry name" value="Jelly Rolls"/>
    <property type="match status" value="1"/>
</dbReference>
<comment type="caution">
    <text evidence="5">The sequence shown here is derived from an EMBL/GenBank/DDBJ whole genome shotgun (WGS) entry which is preliminary data.</text>
</comment>
<proteinExistence type="predicted"/>
<dbReference type="InterPro" id="IPR003313">
    <property type="entry name" value="AraC-bd"/>
</dbReference>
<dbReference type="GO" id="GO:0043565">
    <property type="term" value="F:sequence-specific DNA binding"/>
    <property type="evidence" value="ECO:0007669"/>
    <property type="project" value="InterPro"/>
</dbReference>
<dbReference type="Pfam" id="PF12833">
    <property type="entry name" value="HTH_18"/>
    <property type="match status" value="1"/>
</dbReference>
<feature type="domain" description="HTH araC/xylS-type" evidence="4">
    <location>
        <begin position="192"/>
        <end position="290"/>
    </location>
</feature>
<accession>A0A7X2H5A4</accession>
<dbReference type="Pfam" id="PF02311">
    <property type="entry name" value="AraC_binding"/>
    <property type="match status" value="1"/>
</dbReference>
<dbReference type="Proteomes" id="UP000463051">
    <property type="component" value="Unassembled WGS sequence"/>
</dbReference>
<dbReference type="InterPro" id="IPR018060">
    <property type="entry name" value="HTH_AraC"/>
</dbReference>
<dbReference type="InterPro" id="IPR018062">
    <property type="entry name" value="HTH_AraC-typ_CS"/>
</dbReference>
<dbReference type="AlphaFoldDB" id="A0A7X2H5A4"/>
<dbReference type="SUPFAM" id="SSF46689">
    <property type="entry name" value="Homeodomain-like"/>
    <property type="match status" value="2"/>
</dbReference>
<dbReference type="SUPFAM" id="SSF51215">
    <property type="entry name" value="Regulatory protein AraC"/>
    <property type="match status" value="1"/>
</dbReference>
<organism evidence="5 6">
    <name type="scientific">Paenibacillus monticola</name>
    <dbReference type="NCBI Taxonomy" id="2666075"/>
    <lineage>
        <taxon>Bacteria</taxon>
        <taxon>Bacillati</taxon>
        <taxon>Bacillota</taxon>
        <taxon>Bacilli</taxon>
        <taxon>Bacillales</taxon>
        <taxon>Paenibacillaceae</taxon>
        <taxon>Paenibacillus</taxon>
    </lineage>
</organism>
<evidence type="ECO:0000313" key="6">
    <source>
        <dbReference type="Proteomes" id="UP000463051"/>
    </source>
</evidence>
<reference evidence="5 6" key="1">
    <citation type="submission" date="2019-11" db="EMBL/GenBank/DDBJ databases">
        <title>Paenibacillus monticola sp. nov., a novel PGPR strain isolated from mountain sample in China.</title>
        <authorList>
            <person name="Zhao Q."/>
            <person name="Li H.-P."/>
            <person name="Zhang J.-L."/>
        </authorList>
    </citation>
    <scope>NUCLEOTIDE SEQUENCE [LARGE SCALE GENOMIC DNA]</scope>
    <source>
        <strain evidence="5 6">LC-T2</strain>
    </source>
</reference>
<keyword evidence="1" id="KW-0805">Transcription regulation</keyword>
<dbReference type="Gene3D" id="1.10.10.60">
    <property type="entry name" value="Homeodomain-like"/>
    <property type="match status" value="2"/>
</dbReference>
<dbReference type="RefSeq" id="WP_154118787.1">
    <property type="nucleotide sequence ID" value="NZ_WJXB01000003.1"/>
</dbReference>
<name>A0A7X2H5A4_9BACL</name>
<dbReference type="PANTHER" id="PTHR43280:SF28">
    <property type="entry name" value="HTH-TYPE TRANSCRIPTIONAL ACTIVATOR RHAS"/>
    <property type="match status" value="1"/>
</dbReference>
<dbReference type="GO" id="GO:0003700">
    <property type="term" value="F:DNA-binding transcription factor activity"/>
    <property type="evidence" value="ECO:0007669"/>
    <property type="project" value="InterPro"/>
</dbReference>
<dbReference type="InterPro" id="IPR020449">
    <property type="entry name" value="Tscrpt_reg_AraC-type_HTH"/>
</dbReference>
<dbReference type="InterPro" id="IPR009057">
    <property type="entry name" value="Homeodomain-like_sf"/>
</dbReference>
<gene>
    <name evidence="5" type="ORF">GJB61_12460</name>
</gene>
<dbReference type="PROSITE" id="PS01124">
    <property type="entry name" value="HTH_ARAC_FAMILY_2"/>
    <property type="match status" value="1"/>
</dbReference>
<keyword evidence="6" id="KW-1185">Reference proteome</keyword>
<evidence type="ECO:0000256" key="3">
    <source>
        <dbReference type="ARBA" id="ARBA00023163"/>
    </source>
</evidence>
<dbReference type="PROSITE" id="PS00041">
    <property type="entry name" value="HTH_ARAC_FAMILY_1"/>
    <property type="match status" value="1"/>
</dbReference>
<evidence type="ECO:0000256" key="1">
    <source>
        <dbReference type="ARBA" id="ARBA00023015"/>
    </source>
</evidence>
<dbReference type="EMBL" id="WJXB01000003">
    <property type="protein sequence ID" value="MRN53802.1"/>
    <property type="molecule type" value="Genomic_DNA"/>
</dbReference>
<dbReference type="InterPro" id="IPR037923">
    <property type="entry name" value="HTH-like"/>
</dbReference>